<proteinExistence type="predicted"/>
<accession>A0A238FQ84</accession>
<dbReference type="AlphaFoldDB" id="A0A238FQ84"/>
<reference evidence="4" key="1">
    <citation type="submission" date="2016-09" db="EMBL/GenBank/DDBJ databases">
        <authorList>
            <person name="Jeantristanb JTB J.-T."/>
            <person name="Ricardo R."/>
        </authorList>
    </citation>
    <scope>NUCLEOTIDE SEQUENCE [LARGE SCALE GENOMIC DNA]</scope>
</reference>
<evidence type="ECO:0000313" key="4">
    <source>
        <dbReference type="Proteomes" id="UP000198372"/>
    </source>
</evidence>
<dbReference type="EMBL" id="FMSP01000017">
    <property type="protein sequence ID" value="SCV73256.1"/>
    <property type="molecule type" value="Genomic_DNA"/>
</dbReference>
<keyword evidence="2" id="KW-0472">Membrane</keyword>
<evidence type="ECO:0000256" key="1">
    <source>
        <dbReference type="SAM" id="MobiDB-lite"/>
    </source>
</evidence>
<sequence>MTEPFDEAALGEATMTQSTTPATRATSEECNFSASGRTMDREEVSSRFRIETTSPIIVESSTRVVPERSGRITEDVQLSRESHGEEDHGVEEADHVWPRSTTETTRDNVAGQGAPDLTTPPSSTSPSQGSDTMQQHLDQDDDELIEVVEPTWKAVPLQPRKLNRFEREESRRRHMTNEEWLMREKRRRRTTLVLIVGVVGTVVIGTVIICAIFVAQMRRREG</sequence>
<feature type="region of interest" description="Disordered" evidence="1">
    <location>
        <begin position="60"/>
        <end position="135"/>
    </location>
</feature>
<keyword evidence="4" id="KW-1185">Reference proteome</keyword>
<feature type="region of interest" description="Disordered" evidence="1">
    <location>
        <begin position="1"/>
        <end position="47"/>
    </location>
</feature>
<evidence type="ECO:0000313" key="3">
    <source>
        <dbReference type="EMBL" id="SCV73256.1"/>
    </source>
</evidence>
<organism evidence="3 4">
    <name type="scientific">Microbotryum intermedium</name>
    <dbReference type="NCBI Taxonomy" id="269621"/>
    <lineage>
        <taxon>Eukaryota</taxon>
        <taxon>Fungi</taxon>
        <taxon>Dikarya</taxon>
        <taxon>Basidiomycota</taxon>
        <taxon>Pucciniomycotina</taxon>
        <taxon>Microbotryomycetes</taxon>
        <taxon>Microbotryales</taxon>
        <taxon>Microbotryaceae</taxon>
        <taxon>Microbotryum</taxon>
    </lineage>
</organism>
<name>A0A238FQ84_9BASI</name>
<gene>
    <name evidence="3" type="ORF">BQ2448_7181</name>
</gene>
<feature type="compositionally biased region" description="Polar residues" evidence="1">
    <location>
        <begin position="14"/>
        <end position="36"/>
    </location>
</feature>
<dbReference type="OrthoDB" id="2537891at2759"/>
<keyword evidence="2" id="KW-0812">Transmembrane</keyword>
<feature type="compositionally biased region" description="Basic and acidic residues" evidence="1">
    <location>
        <begin position="38"/>
        <end position="47"/>
    </location>
</feature>
<evidence type="ECO:0000256" key="2">
    <source>
        <dbReference type="SAM" id="Phobius"/>
    </source>
</evidence>
<keyword evidence="2" id="KW-1133">Transmembrane helix</keyword>
<feature type="compositionally biased region" description="Basic and acidic residues" evidence="1">
    <location>
        <begin position="65"/>
        <end position="97"/>
    </location>
</feature>
<feature type="transmembrane region" description="Helical" evidence="2">
    <location>
        <begin position="192"/>
        <end position="215"/>
    </location>
</feature>
<protein>
    <submittedName>
        <fullName evidence="3">BQ2448_7181 protein</fullName>
    </submittedName>
</protein>
<dbReference type="Proteomes" id="UP000198372">
    <property type="component" value="Unassembled WGS sequence"/>
</dbReference>